<dbReference type="GO" id="GO:0006351">
    <property type="term" value="P:DNA-templated transcription"/>
    <property type="evidence" value="ECO:0007669"/>
    <property type="project" value="UniProtKB-UniRule"/>
</dbReference>
<feature type="short sequence motif" description="Bipartite nuclear localization signal" evidence="4">
    <location>
        <begin position="250"/>
        <end position="260"/>
    </location>
</feature>
<feature type="region of interest" description="Disordered" evidence="6">
    <location>
        <begin position="275"/>
        <end position="302"/>
    </location>
</feature>
<evidence type="ECO:0000256" key="2">
    <source>
        <dbReference type="ARBA" id="ARBA00008122"/>
    </source>
</evidence>
<evidence type="ECO:0000256" key="1">
    <source>
        <dbReference type="ARBA" id="ARBA00004123"/>
    </source>
</evidence>
<evidence type="ECO:0000259" key="8">
    <source>
        <dbReference type="PROSITE" id="PS51667"/>
    </source>
</evidence>
<evidence type="ECO:0000313" key="9">
    <source>
        <dbReference type="EMBL" id="KAF4402078.1"/>
    </source>
</evidence>
<evidence type="ECO:0000256" key="6">
    <source>
        <dbReference type="SAM" id="MobiDB-lite"/>
    </source>
</evidence>
<dbReference type="InterPro" id="IPR014978">
    <property type="entry name" value="Gln-Leu-Gln_QLQ"/>
</dbReference>
<dbReference type="GO" id="GO:0005634">
    <property type="term" value="C:nucleus"/>
    <property type="evidence" value="ECO:0007669"/>
    <property type="project" value="UniProtKB-SubCell"/>
</dbReference>
<keyword evidence="3 4" id="KW-0539">Nucleus</keyword>
<feature type="compositionally biased region" description="Polar residues" evidence="6">
    <location>
        <begin position="290"/>
        <end position="302"/>
    </location>
</feature>
<organism evidence="9 10">
    <name type="scientific">Cannabis sativa</name>
    <name type="common">Hemp</name>
    <name type="synonym">Marijuana</name>
    <dbReference type="NCBI Taxonomy" id="3483"/>
    <lineage>
        <taxon>Eukaryota</taxon>
        <taxon>Viridiplantae</taxon>
        <taxon>Streptophyta</taxon>
        <taxon>Embryophyta</taxon>
        <taxon>Tracheophyta</taxon>
        <taxon>Spermatophyta</taxon>
        <taxon>Magnoliopsida</taxon>
        <taxon>eudicotyledons</taxon>
        <taxon>Gunneridae</taxon>
        <taxon>Pentapetalae</taxon>
        <taxon>rosids</taxon>
        <taxon>fabids</taxon>
        <taxon>Rosales</taxon>
        <taxon>Cannabaceae</taxon>
        <taxon>Cannabis</taxon>
    </lineage>
</organism>
<dbReference type="SMART" id="SM00951">
    <property type="entry name" value="QLQ"/>
    <property type="match status" value="1"/>
</dbReference>
<keyword evidence="5" id="KW-0010">Activator</keyword>
<comment type="caution">
    <text evidence="9">The sequence shown here is derived from an EMBL/GenBank/DDBJ whole genome shotgun (WGS) entry which is preliminary data.</text>
</comment>
<accession>A0A7J6I4Z3</accession>
<evidence type="ECO:0000313" key="10">
    <source>
        <dbReference type="Proteomes" id="UP000583929"/>
    </source>
</evidence>
<feature type="domain" description="WRC" evidence="8">
    <location>
        <begin position="245"/>
        <end position="289"/>
    </location>
</feature>
<dbReference type="Pfam" id="PF08880">
    <property type="entry name" value="QLQ"/>
    <property type="match status" value="1"/>
</dbReference>
<accession>A0A803PEU6</accession>
<comment type="domain">
    <text evidence="5">The QLQ domain and WRC domain may be involved in protein-protein interaction and DNA-binding, respectively.</text>
</comment>
<dbReference type="GO" id="GO:0006355">
    <property type="term" value="P:regulation of DNA-templated transcription"/>
    <property type="evidence" value="ECO:0007669"/>
    <property type="project" value="InterPro"/>
</dbReference>
<evidence type="ECO:0000256" key="5">
    <source>
        <dbReference type="RuleBase" id="RU367127"/>
    </source>
</evidence>
<dbReference type="OMA" id="GEDCWRS"/>
<feature type="compositionally biased region" description="Basic and acidic residues" evidence="6">
    <location>
        <begin position="58"/>
        <end position="71"/>
    </location>
</feature>
<dbReference type="AlphaFoldDB" id="A0A7J6I4Z3"/>
<dbReference type="Proteomes" id="UP000583929">
    <property type="component" value="Unassembled WGS sequence"/>
</dbReference>
<dbReference type="EMBL" id="JAATIQ010000009">
    <property type="protein sequence ID" value="KAF4402078.1"/>
    <property type="molecule type" value="Genomic_DNA"/>
</dbReference>
<name>A0A7J6I4Z3_CANSA</name>
<comment type="function">
    <text evidence="5">Transcription activator.</text>
</comment>
<dbReference type="GO" id="GO:0099402">
    <property type="term" value="P:plant organ development"/>
    <property type="evidence" value="ECO:0007669"/>
    <property type="project" value="UniProtKB-ARBA"/>
</dbReference>
<feature type="compositionally biased region" description="Gly residues" evidence="6">
    <location>
        <begin position="21"/>
        <end position="35"/>
    </location>
</feature>
<evidence type="ECO:0000256" key="4">
    <source>
        <dbReference type="PROSITE-ProRule" id="PRU01002"/>
    </source>
</evidence>
<feature type="domain" description="QLQ" evidence="7">
    <location>
        <begin position="176"/>
        <end position="211"/>
    </location>
</feature>
<dbReference type="Pfam" id="PF08879">
    <property type="entry name" value="WRC"/>
    <property type="match status" value="1"/>
</dbReference>
<dbReference type="PANTHER" id="PTHR31602:SF42">
    <property type="entry name" value="GROWTH-REGULATING FACTOR 2"/>
    <property type="match status" value="1"/>
</dbReference>
<reference evidence="9 10" key="1">
    <citation type="journal article" date="2020" name="bioRxiv">
        <title>Sequence and annotation of 42 cannabis genomes reveals extensive copy number variation in cannabinoid synthesis and pathogen resistance genes.</title>
        <authorList>
            <person name="Mckernan K.J."/>
            <person name="Helbert Y."/>
            <person name="Kane L.T."/>
            <person name="Ebling H."/>
            <person name="Zhang L."/>
            <person name="Liu B."/>
            <person name="Eaton Z."/>
            <person name="Mclaughlin S."/>
            <person name="Kingan S."/>
            <person name="Baybayan P."/>
            <person name="Concepcion G."/>
            <person name="Jordan M."/>
            <person name="Riva A."/>
            <person name="Barbazuk W."/>
            <person name="Harkins T."/>
        </authorList>
    </citation>
    <scope>NUCLEOTIDE SEQUENCE [LARGE SCALE GENOMIC DNA]</scope>
    <source>
        <strain evidence="10">cv. Jamaican Lion 4</strain>
        <tissue evidence="9">Leaf</tissue>
    </source>
</reference>
<keyword evidence="5" id="KW-0805">Transcription regulation</keyword>
<protein>
    <recommendedName>
        <fullName evidence="5">Growth-regulating factor</fullName>
    </recommendedName>
</protein>
<keyword evidence="10" id="KW-1185">Reference proteome</keyword>
<dbReference type="PROSITE" id="PS51666">
    <property type="entry name" value="QLQ"/>
    <property type="match status" value="1"/>
</dbReference>
<keyword evidence="5" id="KW-0804">Transcription</keyword>
<feature type="region of interest" description="Disordered" evidence="6">
    <location>
        <begin position="9"/>
        <end position="71"/>
    </location>
</feature>
<comment type="subcellular location">
    <subcellularLocation>
        <location evidence="1 4 5">Nucleus</location>
    </subcellularLocation>
</comment>
<dbReference type="PANTHER" id="PTHR31602">
    <property type="entry name" value="GROWTH-REGULATING FACTOR 5"/>
    <property type="match status" value="1"/>
</dbReference>
<dbReference type="OrthoDB" id="1927209at2759"/>
<feature type="compositionally biased region" description="Polar residues" evidence="6">
    <location>
        <begin position="36"/>
        <end position="51"/>
    </location>
</feature>
<dbReference type="InterPro" id="IPR031137">
    <property type="entry name" value="GRF"/>
</dbReference>
<proteinExistence type="inferred from homology"/>
<feature type="short sequence motif" description="Bipartite nuclear localization signal" evidence="4">
    <location>
        <begin position="278"/>
        <end position="285"/>
    </location>
</feature>
<comment type="similarity">
    <text evidence="2 5">Belongs to the GRF family.</text>
</comment>
<evidence type="ECO:0000256" key="3">
    <source>
        <dbReference type="ARBA" id="ARBA00023242"/>
    </source>
</evidence>
<dbReference type="InterPro" id="IPR014977">
    <property type="entry name" value="WRC_dom"/>
</dbReference>
<evidence type="ECO:0000259" key="7">
    <source>
        <dbReference type="PROSITE" id="PS51666"/>
    </source>
</evidence>
<gene>
    <name evidence="9" type="ORF">G4B88_017590</name>
</gene>
<sequence>MDFGLVSLESLVGPPSHHEGGGGNGGGGGGCGGGASSQFNDSDTKSINNGVLGSGFVKQERSGPCDDDWKSSKVAKTVDLSSSKTMPLHQGSPMLRSNSLGFHADTRQQEHMLSFSSNKSQVSFLNKDAALVERTSQNSAFPFYQRPPTSYSRNTGYGSGSLNAGMHATFTGIRAPFTPSQWIELEHQALIYKYITSNVAVPSNLLMPLKKSLNPYGLAGSSAVSLPHNSLGWGSFHLGFADNTDPEPGRCRRTDGKKWRCSRDAVADQKYCERHINRGRHRSRKPVEGQTGQAASGTTNSKVAQIVTPVSTSVMPGGGGSASNNLAITQHQFKGLQSGAAVATNPSTDTLVNRMQDLRGAQSVMSSSNVNQKSNQTTFNVPKQVPAGGSSQSEFGLVSTDSLLNPSQENAYINSKNYASFLDFSGQEAQDQHHPLRHFIDDWPKDQSNRSVITWPEEMKSDWTQLSMSIPVTSSEFSSSTNSPTRQEKLALSPLRLSREFEPMQMNLGVNNDHFSEATHKQTNWVPKSWGSSMGGPLGEVLTNTAGSVKACKNPSSLNLLTEGWDGSPQLGSSPTGVLQKSTFCSLSNSSSGSSPRADNKRNIDGASVFDDVLGSTLASSSVPSL</sequence>
<dbReference type="GO" id="GO:0005524">
    <property type="term" value="F:ATP binding"/>
    <property type="evidence" value="ECO:0007669"/>
    <property type="project" value="UniProtKB-UniRule"/>
</dbReference>
<dbReference type="PROSITE" id="PS51667">
    <property type="entry name" value="WRC"/>
    <property type="match status" value="1"/>
</dbReference>